<gene>
    <name evidence="7" type="ORF">BJG266_LOCUS40842</name>
    <name evidence="8" type="ORF">QVE165_LOCUS57718</name>
</gene>
<dbReference type="PANTHER" id="PTHR24104:SF25">
    <property type="entry name" value="PROTEIN LIN-41"/>
    <property type="match status" value="1"/>
</dbReference>
<organism evidence="7 10">
    <name type="scientific">Adineta steineri</name>
    <dbReference type="NCBI Taxonomy" id="433720"/>
    <lineage>
        <taxon>Eukaryota</taxon>
        <taxon>Metazoa</taxon>
        <taxon>Spiralia</taxon>
        <taxon>Gnathifera</taxon>
        <taxon>Rotifera</taxon>
        <taxon>Eurotatoria</taxon>
        <taxon>Bdelloidea</taxon>
        <taxon>Adinetida</taxon>
        <taxon>Adinetidae</taxon>
        <taxon>Adineta</taxon>
    </lineage>
</organism>
<dbReference type="PROSITE" id="PS50025">
    <property type="entry name" value="LAM_G_DOMAIN"/>
    <property type="match status" value="1"/>
</dbReference>
<dbReference type="EMBL" id="CAJNOI010002108">
    <property type="protein sequence ID" value="CAF1458397.1"/>
    <property type="molecule type" value="Genomic_DNA"/>
</dbReference>
<feature type="domain" description="EGF-like" evidence="6">
    <location>
        <begin position="621"/>
        <end position="659"/>
    </location>
</feature>
<dbReference type="InterPro" id="IPR001791">
    <property type="entry name" value="Laminin_G"/>
</dbReference>
<reference evidence="7" key="1">
    <citation type="submission" date="2021-02" db="EMBL/GenBank/DDBJ databases">
        <authorList>
            <person name="Nowell W R."/>
        </authorList>
    </citation>
    <scope>NUCLEOTIDE SEQUENCE</scope>
</reference>
<dbReference type="Proteomes" id="UP000663877">
    <property type="component" value="Unassembled WGS sequence"/>
</dbReference>
<feature type="domain" description="Laminin G" evidence="5">
    <location>
        <begin position="449"/>
        <end position="609"/>
    </location>
</feature>
<sequence>SISLSSLNLTIYIQNLNDNPPKFLIQNFTTLYYFFYPIINTILYRIHVIDKDESILTYEIINDTSLTYRLRTSSNSTELILMKSVNNNHEDNLIIRVWDSKIFFSDLYLRIIYFQYQNPYPKLLVQTIDGYVNFQENSSAIKLGQLSLHNQSQYSYTYFQLISHKHFFLKYLSNNQTELYFKPSHQSSLVNFQIHIIPITLSKPIPEILFHNKTKVFFPSTIKPQTINIHLWSITNEMLNRTISLIININPNTTYEQFIIHNLPLIRQNLAQIIGVHTHHVHIYTFDLKHNQIELLIAVARSISIRYIHKKFLYNLLKNSTNIFEKILYNQCQSNPCEHDGYCINYINLLNNQYEYLYYNTYERLIPKYKRNIKCLCKNNYYGEYCQFKENKQSPCSSNPCLPMERCIELNSTFYTCQCMDELCNYDDIAIENSYECINTNSPTCRDSSNTLTFDGYSLIQMNLTMSIIQHLNITFSFRTELTQGKLFKLIYFNENMHSLTIQIINGYIQIELNEQILLQINHLLINDGQWHDIYFSIDYSHNYFYYLLRLDYVFSDKISLYQKAYSKNYTQLIIGSDFDGCIGNVTLNNQSILSQNNSIEFIGTKNGCQSVEIVREYIDNDDICSLYHPCYHGGICTNNGFSFICNCSTKRFTGRQCEYDLYPCESQPCHFNKQCIPFVSNSNKSYTCIPTLISLSTTIKRSIYITLIIIIIICILLLSILYYCKKYKRKFHRNKLSVSSPLLVHKSSLIMNQIESPMDTLVKLDCDKKQTTKLITVADNIRSDSIINNYDERDFHQPFDFLNHNYHNSKYYSTIDQINALSDNCRNDYTSFEYDDTDIPQTTDLFDFSSSPAKYFNIRNSDSQVNYHIRMNTLSDLTENFTEQNDIDLTESSNVSSDLDQILLNSPAKTSDNKCSVFFNYNNNNMPTSTISLSDTPMYARIVKTPKLIVNSMSTIERLRLSNPLALAPTLFIKPIDNIHEDRNRLTSKTPMINRLKHASDSDLQTEDTSTSITIPTAIILTKKENVVETNLTTIMMKTTEKGSTTSILTTTKNPSTTTTEAGCTWSQTAITIFGSQGGKSGSNLSLLFEPIGMYYDEPNNILTVVDNQNYRVLQFPITNPPSVATVIAGSNGQGCKMNQFDAADGIGFDSSGQLYTADYGCNRVVRFPSNSTSTTSGTVVGSIFRAALISIDSLTNDIYAVSDGNNTIYKFVNGSGPPVVAAGGNGKGNALNQLSAPNGVYYDYLNTSSLYVVDSGNNRVLKFPSGSTSATNGTVVAGGNGAGSRANQLKNPRSILVDSNGTLYISDGDNNRIQRWLKNATTGTTIIGGTSGTASHQLKWPEQILFDRYQNLLVADRQNNRIQRFNITTC</sequence>
<accession>A0A815Q6T7</accession>
<evidence type="ECO:0000313" key="8">
    <source>
        <dbReference type="EMBL" id="CAF1632532.1"/>
    </source>
</evidence>
<dbReference type="PROSITE" id="PS00010">
    <property type="entry name" value="ASX_HYDROXYL"/>
    <property type="match status" value="1"/>
</dbReference>
<feature type="disulfide bond" evidence="3">
    <location>
        <begin position="582"/>
        <end position="609"/>
    </location>
</feature>
<dbReference type="CDD" id="cd00054">
    <property type="entry name" value="EGF_CA"/>
    <property type="match status" value="1"/>
</dbReference>
<evidence type="ECO:0000313" key="9">
    <source>
        <dbReference type="Proteomes" id="UP000663832"/>
    </source>
</evidence>
<keyword evidence="4" id="KW-1133">Transmembrane helix</keyword>
<evidence type="ECO:0000313" key="7">
    <source>
        <dbReference type="EMBL" id="CAF1458397.1"/>
    </source>
</evidence>
<feature type="transmembrane region" description="Helical" evidence="4">
    <location>
        <begin position="704"/>
        <end position="725"/>
    </location>
</feature>
<evidence type="ECO:0000256" key="2">
    <source>
        <dbReference type="PROSITE-ProRule" id="PRU00076"/>
    </source>
</evidence>
<evidence type="ECO:0000256" key="4">
    <source>
        <dbReference type="SAM" id="Phobius"/>
    </source>
</evidence>
<dbReference type="SMART" id="SM00282">
    <property type="entry name" value="LamG"/>
    <property type="match status" value="1"/>
</dbReference>
<dbReference type="PROSITE" id="PS00022">
    <property type="entry name" value="EGF_1"/>
    <property type="match status" value="1"/>
</dbReference>
<protein>
    <submittedName>
        <fullName evidence="7">Uncharacterized protein</fullName>
    </submittedName>
</protein>
<dbReference type="PROSITE" id="PS50026">
    <property type="entry name" value="EGF_3"/>
    <property type="match status" value="1"/>
</dbReference>
<evidence type="ECO:0000259" key="6">
    <source>
        <dbReference type="PROSITE" id="PS50026"/>
    </source>
</evidence>
<dbReference type="Gene3D" id="2.120.10.30">
    <property type="entry name" value="TolB, C-terminal domain"/>
    <property type="match status" value="2"/>
</dbReference>
<keyword evidence="9" id="KW-1185">Reference proteome</keyword>
<evidence type="ECO:0000313" key="10">
    <source>
        <dbReference type="Proteomes" id="UP000663877"/>
    </source>
</evidence>
<evidence type="ECO:0000259" key="5">
    <source>
        <dbReference type="PROSITE" id="PS50025"/>
    </source>
</evidence>
<keyword evidence="4" id="KW-0472">Membrane</keyword>
<dbReference type="CDD" id="cd05819">
    <property type="entry name" value="NHL"/>
    <property type="match status" value="1"/>
</dbReference>
<dbReference type="InterPro" id="IPR013320">
    <property type="entry name" value="ConA-like_dom_sf"/>
</dbReference>
<dbReference type="InterPro" id="IPR000742">
    <property type="entry name" value="EGF"/>
</dbReference>
<dbReference type="CDD" id="cd00110">
    <property type="entry name" value="LamG"/>
    <property type="match status" value="1"/>
</dbReference>
<name>A0A815Q6T7_9BILA</name>
<dbReference type="Proteomes" id="UP000663832">
    <property type="component" value="Unassembled WGS sequence"/>
</dbReference>
<comment type="caution">
    <text evidence="7">The sequence shown here is derived from an EMBL/GenBank/DDBJ whole genome shotgun (WGS) entry which is preliminary data.</text>
</comment>
<dbReference type="EMBL" id="CAJNOM010002432">
    <property type="protein sequence ID" value="CAF1632532.1"/>
    <property type="molecule type" value="Genomic_DNA"/>
</dbReference>
<evidence type="ECO:0000256" key="3">
    <source>
        <dbReference type="PROSITE-ProRule" id="PRU00122"/>
    </source>
</evidence>
<dbReference type="GO" id="GO:0008270">
    <property type="term" value="F:zinc ion binding"/>
    <property type="evidence" value="ECO:0007669"/>
    <property type="project" value="UniProtKB-KW"/>
</dbReference>
<dbReference type="PANTHER" id="PTHR24104">
    <property type="entry name" value="E3 UBIQUITIN-PROTEIN LIGASE NHLRC1-RELATED"/>
    <property type="match status" value="1"/>
</dbReference>
<feature type="non-terminal residue" evidence="7">
    <location>
        <position position="1372"/>
    </location>
</feature>
<dbReference type="SUPFAM" id="SSF49899">
    <property type="entry name" value="Concanavalin A-like lectins/glucanases"/>
    <property type="match status" value="1"/>
</dbReference>
<dbReference type="InterPro" id="IPR011042">
    <property type="entry name" value="6-blade_b-propeller_TolB-like"/>
</dbReference>
<keyword evidence="4" id="KW-0812">Transmembrane</keyword>
<dbReference type="InterPro" id="IPR000152">
    <property type="entry name" value="EGF-type_Asp/Asn_hydroxyl_site"/>
</dbReference>
<comment type="caution">
    <text evidence="2">Lacks conserved residue(s) required for the propagation of feature annotation.</text>
</comment>
<dbReference type="SUPFAM" id="SSF101898">
    <property type="entry name" value="NHL repeat"/>
    <property type="match status" value="1"/>
</dbReference>
<dbReference type="SMART" id="SM00181">
    <property type="entry name" value="EGF"/>
    <property type="match status" value="3"/>
</dbReference>
<proteinExistence type="predicted"/>
<dbReference type="Gene3D" id="2.60.120.200">
    <property type="match status" value="1"/>
</dbReference>
<dbReference type="InterPro" id="IPR050952">
    <property type="entry name" value="TRIM-NHL_E3_ligases"/>
</dbReference>
<evidence type="ECO:0000256" key="1">
    <source>
        <dbReference type="ARBA" id="ARBA00023157"/>
    </source>
</evidence>
<keyword evidence="2" id="KW-0245">EGF-like domain</keyword>
<dbReference type="OrthoDB" id="10053659at2759"/>
<keyword evidence="1 3" id="KW-1015">Disulfide bond</keyword>
<dbReference type="Gene3D" id="2.10.25.10">
    <property type="entry name" value="Laminin"/>
    <property type="match status" value="2"/>
</dbReference>